<organism evidence="1 2">
    <name type="scientific">Ziziphus jujuba</name>
    <name type="common">Chinese jujube</name>
    <name type="synonym">Ziziphus sativa</name>
    <dbReference type="NCBI Taxonomy" id="326968"/>
    <lineage>
        <taxon>Eukaryota</taxon>
        <taxon>Viridiplantae</taxon>
        <taxon>Streptophyta</taxon>
        <taxon>Embryophyta</taxon>
        <taxon>Tracheophyta</taxon>
        <taxon>Spermatophyta</taxon>
        <taxon>Magnoliopsida</taxon>
        <taxon>eudicotyledons</taxon>
        <taxon>Gunneridae</taxon>
        <taxon>Pentapetalae</taxon>
        <taxon>rosids</taxon>
        <taxon>fabids</taxon>
        <taxon>Rosales</taxon>
        <taxon>Rhamnaceae</taxon>
        <taxon>Paliureae</taxon>
        <taxon>Ziziphus</taxon>
    </lineage>
</organism>
<proteinExistence type="predicted"/>
<reference evidence="2" key="1">
    <citation type="submission" date="2025-08" db="UniProtKB">
        <authorList>
            <consortium name="RefSeq"/>
        </authorList>
    </citation>
    <scope>IDENTIFICATION</scope>
    <source>
        <tissue evidence="2">Seedling</tissue>
    </source>
</reference>
<dbReference type="RefSeq" id="XP_048336442.1">
    <property type="nucleotide sequence ID" value="XM_048480485.2"/>
</dbReference>
<dbReference type="GeneID" id="112492750"/>
<protein>
    <submittedName>
        <fullName evidence="2">Structural maintenance of chromosomes flexible hinge domain-containing protein GMI1-like</fullName>
    </submittedName>
</protein>
<keyword evidence="1" id="KW-1185">Reference proteome</keyword>
<evidence type="ECO:0000313" key="2">
    <source>
        <dbReference type="RefSeq" id="XP_048336442.1"/>
    </source>
</evidence>
<name>A0ABM3IVV9_ZIZJJ</name>
<sequence length="92" mass="9860">MQPFFGMFGYGGPIASMHLGRHALVSLKTKNSKKVYMLHLVGEALLGSSGSEHTWKIGGGIGNPSEDEIRDTSHESLGEGVSIFGRMVLINS</sequence>
<dbReference type="Proteomes" id="UP001652623">
    <property type="component" value="Chromosome 9"/>
</dbReference>
<gene>
    <name evidence="2" type="primary">LOC112492750</name>
</gene>
<accession>A0ABM3IVV9</accession>
<evidence type="ECO:0000313" key="1">
    <source>
        <dbReference type="Proteomes" id="UP001652623"/>
    </source>
</evidence>